<reference evidence="5" key="1">
    <citation type="submission" date="2023-07" db="EMBL/GenBank/DDBJ databases">
        <title>Novel species in the genus Lipingzhangella isolated from Sambhar Salt Lake.</title>
        <authorList>
            <person name="Jiya N."/>
            <person name="Kajale S."/>
            <person name="Sharma A."/>
        </authorList>
    </citation>
    <scope>NUCLEOTIDE SEQUENCE [LARGE SCALE GENOMIC DNA]</scope>
    <source>
        <strain evidence="5">LS1_29</strain>
    </source>
</reference>
<organism evidence="4 5">
    <name type="scientific">Lipingzhangella rawalii</name>
    <dbReference type="NCBI Taxonomy" id="2055835"/>
    <lineage>
        <taxon>Bacteria</taxon>
        <taxon>Bacillati</taxon>
        <taxon>Actinomycetota</taxon>
        <taxon>Actinomycetes</taxon>
        <taxon>Streptosporangiales</taxon>
        <taxon>Nocardiopsidaceae</taxon>
        <taxon>Lipingzhangella</taxon>
    </lineage>
</organism>
<evidence type="ECO:0000259" key="3">
    <source>
        <dbReference type="Pfam" id="PF20091"/>
    </source>
</evidence>
<dbReference type="GO" id="GO:0016787">
    <property type="term" value="F:hydrolase activity"/>
    <property type="evidence" value="ECO:0007669"/>
    <property type="project" value="UniProtKB-KW"/>
</dbReference>
<feature type="signal peptide" evidence="2">
    <location>
        <begin position="1"/>
        <end position="32"/>
    </location>
</feature>
<dbReference type="EMBL" id="JAVLVT010000008">
    <property type="protein sequence ID" value="MDS1271849.1"/>
    <property type="molecule type" value="Genomic_DNA"/>
</dbReference>
<gene>
    <name evidence="4" type="ORF">RIF23_16265</name>
</gene>
<dbReference type="RefSeq" id="WP_310913405.1">
    <property type="nucleotide sequence ID" value="NZ_JAVLVT010000008.1"/>
</dbReference>
<name>A0ABU2HB84_9ACTN</name>
<sequence length="468" mass="51214">MQARTRALWRGGAGTTSMVLAAGLLTATPAHAHPTDTPTPATVSGPLATTADNYPFMSPAGPDVPPIDAGPSIEVDLDAHDYVEEEFLLEGTANHDNSDTGETGNSSPYTTRMVVRRPADPDDASGSTFLEWNNVSFGQDIEINWSLSHDYFLRNGHVWVGLSAQRVGVEALSQWNPDRYGDLDVGGPELADAPAFDIYTQAAQALREPPQGTDPLPGIDTHTLVATGHSQSARYLAEYHNTVHPRHEAIDAFMIHGANTALDTPEGTPVMRLMAEGDVRSRASSAEPDTEYFRRWEVAGSSHVGYTEYRTFAPLIARDVPGTQPDQCDRPPLSRIPFHYPLNAAYDHLLDWAATGTAPPQAPRLDWDSALTPSRDAHGNQLGGIRLQEHEAATARNDGNNSGDPFCFLQGAHIPFDDDTLTEFYPNRGQYRSAVNQALNTSKRDGYVLNADARESRANAWEVRYDWW</sequence>
<dbReference type="InterPro" id="IPR045394">
    <property type="entry name" value="Abhydrolase_dom"/>
</dbReference>
<keyword evidence="4" id="KW-0378">Hydrolase</keyword>
<keyword evidence="5" id="KW-1185">Reference proteome</keyword>
<feature type="region of interest" description="Disordered" evidence="1">
    <location>
        <begin position="90"/>
        <end position="109"/>
    </location>
</feature>
<evidence type="ECO:0000256" key="1">
    <source>
        <dbReference type="SAM" id="MobiDB-lite"/>
    </source>
</evidence>
<evidence type="ECO:0000313" key="4">
    <source>
        <dbReference type="EMBL" id="MDS1271849.1"/>
    </source>
</evidence>
<feature type="domain" description="Alpha/beta hydrolase" evidence="3">
    <location>
        <begin position="43"/>
        <end position="456"/>
    </location>
</feature>
<accession>A0ABU2HB84</accession>
<comment type="caution">
    <text evidence="4">The sequence shown here is derived from an EMBL/GenBank/DDBJ whole genome shotgun (WGS) entry which is preliminary data.</text>
</comment>
<evidence type="ECO:0000313" key="5">
    <source>
        <dbReference type="Proteomes" id="UP001250214"/>
    </source>
</evidence>
<keyword evidence="2" id="KW-0732">Signal</keyword>
<dbReference type="Proteomes" id="UP001250214">
    <property type="component" value="Unassembled WGS sequence"/>
</dbReference>
<feature type="compositionally biased region" description="Polar residues" evidence="1">
    <location>
        <begin position="100"/>
        <end position="109"/>
    </location>
</feature>
<evidence type="ECO:0000256" key="2">
    <source>
        <dbReference type="SAM" id="SignalP"/>
    </source>
</evidence>
<dbReference type="Pfam" id="PF20091">
    <property type="entry name" value="Abhydrolase_10"/>
    <property type="match status" value="1"/>
</dbReference>
<feature type="chain" id="PRO_5047179375" evidence="2">
    <location>
        <begin position="33"/>
        <end position="468"/>
    </location>
</feature>
<protein>
    <submittedName>
        <fullName evidence="4">Alpha/beta hydrolase domain-containing protein</fullName>
    </submittedName>
</protein>
<proteinExistence type="predicted"/>